<reference evidence="3" key="1">
    <citation type="submission" date="2022-02" db="EMBL/GenBank/DDBJ databases">
        <title>Atlantic sturgeon de novo genome assembly.</title>
        <authorList>
            <person name="Stock M."/>
            <person name="Klopp C."/>
            <person name="Guiguen Y."/>
            <person name="Cabau C."/>
            <person name="Parinello H."/>
            <person name="Santidrian Yebra-Pimentel E."/>
            <person name="Kuhl H."/>
            <person name="Dirks R.P."/>
            <person name="Guessner J."/>
            <person name="Wuertz S."/>
            <person name="Du K."/>
            <person name="Schartl M."/>
        </authorList>
    </citation>
    <scope>NUCLEOTIDE SEQUENCE</scope>
    <source>
        <strain evidence="3">STURGEONOMICS-FGT-2020</strain>
        <tissue evidence="3">Whole blood</tissue>
    </source>
</reference>
<gene>
    <name evidence="3" type="primary">Nlrp9c</name>
    <name evidence="3" type="ORF">AOXY_G19125</name>
</gene>
<dbReference type="EMBL" id="JAGXEW010000018">
    <property type="protein sequence ID" value="KAK1161550.1"/>
    <property type="molecule type" value="Genomic_DNA"/>
</dbReference>
<sequence>MGREEEKRQGKKGLGRCDLTGDCCEDLASALCTNHSTLKELELRWNKLGELGMKLTAALKHPNCKLEKLG</sequence>
<name>A0AAD8FY50_ACIOX</name>
<evidence type="ECO:0000256" key="2">
    <source>
        <dbReference type="ARBA" id="ARBA00022737"/>
    </source>
</evidence>
<dbReference type="Gene3D" id="3.80.10.10">
    <property type="entry name" value="Ribonuclease Inhibitor"/>
    <property type="match status" value="1"/>
</dbReference>
<protein>
    <submittedName>
        <fullName evidence="3">NACHT, LRR and PYD domains-containing protein 14-like</fullName>
    </submittedName>
</protein>
<comment type="caution">
    <text evidence="3">The sequence shown here is derived from an EMBL/GenBank/DDBJ whole genome shotgun (WGS) entry which is preliminary data.</text>
</comment>
<dbReference type="AlphaFoldDB" id="A0AAD8FY50"/>
<dbReference type="PANTHER" id="PTHR24106">
    <property type="entry name" value="NACHT, LRR AND CARD DOMAINS-CONTAINING"/>
    <property type="match status" value="1"/>
</dbReference>
<dbReference type="InterPro" id="IPR051261">
    <property type="entry name" value="NLR"/>
</dbReference>
<evidence type="ECO:0000256" key="1">
    <source>
        <dbReference type="ARBA" id="ARBA00022614"/>
    </source>
</evidence>
<keyword evidence="1" id="KW-0433">Leucine-rich repeat</keyword>
<accession>A0AAD8FY50</accession>
<dbReference type="InterPro" id="IPR032675">
    <property type="entry name" value="LRR_dom_sf"/>
</dbReference>
<dbReference type="Proteomes" id="UP001230051">
    <property type="component" value="Unassembled WGS sequence"/>
</dbReference>
<dbReference type="SUPFAM" id="SSF52047">
    <property type="entry name" value="RNI-like"/>
    <property type="match status" value="1"/>
</dbReference>
<proteinExistence type="predicted"/>
<keyword evidence="4" id="KW-1185">Reference proteome</keyword>
<evidence type="ECO:0000313" key="4">
    <source>
        <dbReference type="Proteomes" id="UP001230051"/>
    </source>
</evidence>
<organism evidence="3 4">
    <name type="scientific">Acipenser oxyrinchus oxyrinchus</name>
    <dbReference type="NCBI Taxonomy" id="40147"/>
    <lineage>
        <taxon>Eukaryota</taxon>
        <taxon>Metazoa</taxon>
        <taxon>Chordata</taxon>
        <taxon>Craniata</taxon>
        <taxon>Vertebrata</taxon>
        <taxon>Euteleostomi</taxon>
        <taxon>Actinopterygii</taxon>
        <taxon>Chondrostei</taxon>
        <taxon>Acipenseriformes</taxon>
        <taxon>Acipenseridae</taxon>
        <taxon>Acipenser</taxon>
    </lineage>
</organism>
<keyword evidence="2" id="KW-0677">Repeat</keyword>
<evidence type="ECO:0000313" key="3">
    <source>
        <dbReference type="EMBL" id="KAK1161550.1"/>
    </source>
</evidence>